<keyword evidence="3" id="KW-0812">Transmembrane</keyword>
<dbReference type="Pfam" id="PF07963">
    <property type="entry name" value="N_methyl"/>
    <property type="match status" value="1"/>
</dbReference>
<dbReference type="AlphaFoldDB" id="A0A263BVU1"/>
<reference evidence="4 5" key="2">
    <citation type="submission" date="2017-09" db="EMBL/GenBank/DDBJ databases">
        <title>Bacillus patelloidae sp. nov., isolated from the intestinal tract of a marine limpet.</title>
        <authorList>
            <person name="Liu R."/>
            <person name="Dong C."/>
            <person name="Shao Z."/>
        </authorList>
    </citation>
    <scope>NUCLEOTIDE SEQUENCE [LARGE SCALE GENOMIC DNA]</scope>
    <source>
        <strain evidence="4 5">SA5d-4</strain>
    </source>
</reference>
<dbReference type="EMBL" id="NPIA01000002">
    <property type="protein sequence ID" value="OZM57871.1"/>
    <property type="molecule type" value="Genomic_DNA"/>
</dbReference>
<organism evidence="4 5">
    <name type="scientific">Lottiidibacillus patelloidae</name>
    <dbReference type="NCBI Taxonomy" id="2670334"/>
    <lineage>
        <taxon>Bacteria</taxon>
        <taxon>Bacillati</taxon>
        <taxon>Bacillota</taxon>
        <taxon>Bacilli</taxon>
        <taxon>Bacillales</taxon>
        <taxon>Bacillaceae</taxon>
        <taxon>Lottiidibacillus</taxon>
    </lineage>
</organism>
<keyword evidence="3" id="KW-1133">Transmembrane helix</keyword>
<gene>
    <name evidence="4" type="ORF">CIB95_05810</name>
</gene>
<dbReference type="NCBIfam" id="TIGR02532">
    <property type="entry name" value="IV_pilin_GFxxxE"/>
    <property type="match status" value="1"/>
</dbReference>
<name>A0A263BVU1_9BACI</name>
<feature type="transmembrane region" description="Helical" evidence="3">
    <location>
        <begin position="12"/>
        <end position="33"/>
    </location>
</feature>
<evidence type="ECO:0000256" key="1">
    <source>
        <dbReference type="ARBA" id="ARBA00004241"/>
    </source>
</evidence>
<dbReference type="Proteomes" id="UP000217083">
    <property type="component" value="Unassembled WGS sequence"/>
</dbReference>
<sequence>MVEHNNKNGFTLLEVLVSFTLLSIVILIFFSAFQRYALVSNINEDNLVAMNLAKKVTVGMEKNTNEILEKYGDFYDENAYLDINNEIENNFLNVEILEQLEINNIPYYKVMSGDQVFFISIKNITADNNKVTEHATINVEVLDSRLTKVVAENFGYISTIASNEEGGNTTNETTYEPDPLAEDLAGIVLTNMKNKKDKIENNYLSKTTDSTFFDTSNTNHVASNQNHQFDFYNNKENIANCPEENTCYKDTHSDQTYIFTIENVTENPSSSPYTIEVRVYNLQYEEVAVKTDTITN</sequence>
<dbReference type="RefSeq" id="WP_094923103.1">
    <property type="nucleotide sequence ID" value="NZ_NPIA01000002.1"/>
</dbReference>
<keyword evidence="2" id="KW-0178">Competence</keyword>
<comment type="subcellular location">
    <subcellularLocation>
        <location evidence="1">Cell surface</location>
    </subcellularLocation>
</comment>
<reference evidence="5" key="1">
    <citation type="submission" date="2017-08" db="EMBL/GenBank/DDBJ databases">
        <authorList>
            <person name="Huang Z."/>
        </authorList>
    </citation>
    <scope>NUCLEOTIDE SEQUENCE [LARGE SCALE GENOMIC DNA]</scope>
    <source>
        <strain evidence="5">SA5d-4</strain>
    </source>
</reference>
<evidence type="ECO:0000313" key="5">
    <source>
        <dbReference type="Proteomes" id="UP000217083"/>
    </source>
</evidence>
<keyword evidence="3" id="KW-0472">Membrane</keyword>
<comment type="caution">
    <text evidence="4">The sequence shown here is derived from an EMBL/GenBank/DDBJ whole genome shotgun (WGS) entry which is preliminary data.</text>
</comment>
<keyword evidence="5" id="KW-1185">Reference proteome</keyword>
<protein>
    <submittedName>
        <fullName evidence="4">Uncharacterized protein</fullName>
    </submittedName>
</protein>
<dbReference type="InterPro" id="IPR012902">
    <property type="entry name" value="N_methyl_site"/>
</dbReference>
<evidence type="ECO:0000256" key="2">
    <source>
        <dbReference type="ARBA" id="ARBA00023287"/>
    </source>
</evidence>
<accession>A0A263BVU1</accession>
<proteinExistence type="predicted"/>
<evidence type="ECO:0000256" key="3">
    <source>
        <dbReference type="SAM" id="Phobius"/>
    </source>
</evidence>
<dbReference type="GO" id="GO:0030420">
    <property type="term" value="P:establishment of competence for transformation"/>
    <property type="evidence" value="ECO:0007669"/>
    <property type="project" value="UniProtKB-KW"/>
</dbReference>
<evidence type="ECO:0000313" key="4">
    <source>
        <dbReference type="EMBL" id="OZM57871.1"/>
    </source>
</evidence>
<dbReference type="GO" id="GO:0009986">
    <property type="term" value="C:cell surface"/>
    <property type="evidence" value="ECO:0007669"/>
    <property type="project" value="UniProtKB-SubCell"/>
</dbReference>